<evidence type="ECO:0000256" key="2">
    <source>
        <dbReference type="SAM" id="Phobius"/>
    </source>
</evidence>
<dbReference type="Pfam" id="PF13320">
    <property type="entry name" value="GH123_cat"/>
    <property type="match status" value="1"/>
</dbReference>
<dbReference type="InterPro" id="IPR013320">
    <property type="entry name" value="ConA-like_dom_sf"/>
</dbReference>
<dbReference type="Pfam" id="PF22680">
    <property type="entry name" value="Glyco_hydro_123_N_2"/>
    <property type="match status" value="1"/>
</dbReference>
<protein>
    <recommendedName>
        <fullName evidence="3">BIG2 domain-containing protein</fullName>
    </recommendedName>
</protein>
<organism evidence="4 5">
    <name type="scientific">Bifidobacterium bifidum BGN4</name>
    <dbReference type="NCBI Taxonomy" id="484020"/>
    <lineage>
        <taxon>Bacteria</taxon>
        <taxon>Bacillati</taxon>
        <taxon>Actinomycetota</taxon>
        <taxon>Actinomycetes</taxon>
        <taxon>Bifidobacteriales</taxon>
        <taxon>Bifidobacteriaceae</taxon>
        <taxon>Bifidobacterium</taxon>
    </lineage>
</organism>
<dbReference type="SUPFAM" id="SSF49373">
    <property type="entry name" value="Invasin/intimin cell-adhesion fragments"/>
    <property type="match status" value="3"/>
</dbReference>
<evidence type="ECO:0000313" key="4">
    <source>
        <dbReference type="EMBL" id="AFL05165.1"/>
    </source>
</evidence>
<feature type="compositionally biased region" description="Gly residues" evidence="1">
    <location>
        <begin position="1763"/>
        <end position="1773"/>
    </location>
</feature>
<name>I3WJV2_BIFBI</name>
<dbReference type="InterPro" id="IPR053850">
    <property type="entry name" value="Glyco_hydro_123_N_2"/>
</dbReference>
<dbReference type="InterPro" id="IPR036278">
    <property type="entry name" value="Sialidase_sf"/>
</dbReference>
<dbReference type="InterPro" id="IPR003343">
    <property type="entry name" value="Big_2"/>
</dbReference>
<dbReference type="Gene3D" id="1.20.1270.90">
    <property type="entry name" value="AF1782-like"/>
    <property type="match status" value="2"/>
</dbReference>
<dbReference type="Pfam" id="PF07554">
    <property type="entry name" value="FIVAR"/>
    <property type="match status" value="2"/>
</dbReference>
<gene>
    <name evidence="4" type="ORF">BBB_1574</name>
</gene>
<feature type="compositionally biased region" description="Basic and acidic residues" evidence="1">
    <location>
        <begin position="1774"/>
        <end position="1799"/>
    </location>
</feature>
<dbReference type="KEGG" id="bbf:BBB_1574"/>
<keyword evidence="2" id="KW-0812">Transmembrane</keyword>
<dbReference type="InterPro" id="IPR008964">
    <property type="entry name" value="Invasin/intimin_cell_adhesion"/>
</dbReference>
<dbReference type="SUPFAM" id="SSF49899">
    <property type="entry name" value="Concanavalin A-like lectins/glucanases"/>
    <property type="match status" value="1"/>
</dbReference>
<dbReference type="SUPFAM" id="SSF50939">
    <property type="entry name" value="Sialidases"/>
    <property type="match status" value="1"/>
</dbReference>
<dbReference type="PATRIC" id="fig|484020.3.peg.1559"/>
<sequence length="1831" mass="197529">MNRRISMWLRGRGSPWRPAAAVIATVSMMLATVMGPHFAGMRAQAVEPVQTTTIPHTKITGDGNYFTFADNAWDPGNDVHTWSKAPSDSLPAEDIWYTVRFFGSAIDVYAGKNRPMGKVKYYIDGAEKGTYSLYNASNINETKIASFTGLDEGEHVFKAVATGERDTNSTNALIDCAKVVVTHQPYVVTGVTLDTTSMTLGVGDSKRISYTVAPDYATIDDMTYTSGDTSVATVGADGTVTAVAPGATAITVASTAAGISKTVDVTVARMAPNLTGGIVDPDTQYTQKRFDEVKALTTNNRALKAWKNDKVNSEISLAAVGTTVSNLTVTASDLTSQGGDVIAKSNVTATFIKSTRAYNGSYLGYGDPNREVPAATETNRSESNDILYQSGPITVKANQVQNIWVSFAIPKDAKAGTYTTTLTATADGMETPLTFTYTIEVKAATLPDPAEYEKNFDVELWQYPYSSAEYYGVTPFSDEHLQILRSSMELYKSIGGHAITTTINEDAWSGQTYSANAIHYPSMVKWTKSGGGFTYDFTDFDKWVTFNKGLGIGDKIVIYSIAPWHGNFTYWENGTMKSERYTVGSERWRSVWTDFLRKLIEHLMDKGWFDESYIGIDERGFSADAFDLIDSIRNIHDVPLKTAGAMDGFVNKFDLALRVTDLNVGDTAAAAHPTDFTRLIEAREAKDLRTTLYSCTEHEPGNFSLSAPVESYWSVVNAGEQTSGFLRWAYDAWVADPLNDATHNAFEPGDPFLIYPSEKSGDKVSKSSVRLERIAEGVRDVNKIRLMVTEIPSLQADADAMYAKIRTTVTTSHSYLTDAQVTQLANEMSGFKGDLDTLTDKYISLKAQGTSTVESVAIDGGDQEIMLGTAKQLTATLKPANLLNASVTWRSSKTGVATVSAKGVVTAAGVGSTTITATSKADPTKSASITLTVTPQVVAQGLHYYSFDNSNANDSWGTRNGTADATAQYVDGKSGKALKVTDGKGVTLAGGNDIAKTDPWTIGYWVRSDAELTGRSAVMTSADGKYSADLKMDADRESGFRVGTASGDVLTFRYDFQPGTWYYIAWTQDKAAGLTMYVNGTKIGATNTWTKMHDVVAPIDVIGGPGFTGLIDEVKIYKRVLSDTEIAAGMLLPGLNLAEHETDMYIGGTYTIVANLQGGDGDGTVTFESSDPTIAKVDASGTVTGVSRGTAVITVRGGGFTDMVTVNVSRELTIKNTLPQYKLDQTKVMDVHKSLDTSNQYFGQPDMIRTKSGRLITSFPQGHGKGPLIMKISDDDGATWTRKTDIPASWAGSQETPTLYVLNLADGTERIMMITACPGWGTDSAGNRYGWNTSYSDDNGETWTEYRHWQSNRTYDNANNDAIVAMASLVQLKDSDGNDIQKWMGVYHNYAYVNFRTYLTFDENGDEQWSESEPYLAQWRSIESAYQMCEIGMFRSPDGKRIIGLTRSQSHNNPATLIYSDDEGETWSKPMDLPGSLAGERHKIAYDPISGRLLVTFREINYDLNGNNRFDGGSDWNAGDWVAWVGTYDQLINQEDGEYRILLAEDWANNAKSGDTGYAGVAVLDDGTFIMDTYGHWDKEFSQNWPGGVTTDRCYIKQAKFKLGEVEYANGLIDRSGLKAAIKRAEALNAADYTADSWAKMDAAVKAAKAGDADESLQQAQVDALVAAIDAAIDGLKPAETPDPDPGKVSKDELNAVIAQVKAKDLGGYTDESVRAVRDALAAAEKVSADPDATQAEIDAALASLNAAVDGLKAKDDGDKPGPGDGGKPGAGDGKPDDGGKPDPGKPGKGDETKPDTGEKGGLSATGAGIVPIAVAALTLMAGAALALAKR</sequence>
<dbReference type="CDD" id="cd15482">
    <property type="entry name" value="Sialidase_non-viral"/>
    <property type="match status" value="1"/>
</dbReference>
<keyword evidence="2" id="KW-0472">Membrane</keyword>
<dbReference type="InterPro" id="IPR025150">
    <property type="entry name" value="GH123_cat"/>
</dbReference>
<dbReference type="Pfam" id="PF13385">
    <property type="entry name" value="Laminin_G_3"/>
    <property type="match status" value="1"/>
</dbReference>
<dbReference type="Pfam" id="PF02368">
    <property type="entry name" value="Big_2"/>
    <property type="match status" value="3"/>
</dbReference>
<accession>I3WJV2</accession>
<dbReference type="RefSeq" id="WP_014760632.1">
    <property type="nucleotide sequence ID" value="NC_017999.1"/>
</dbReference>
<dbReference type="Gene3D" id="2.120.10.10">
    <property type="match status" value="1"/>
</dbReference>
<proteinExistence type="predicted"/>
<dbReference type="SMART" id="SM00635">
    <property type="entry name" value="BID_2"/>
    <property type="match status" value="3"/>
</dbReference>
<feature type="region of interest" description="Disordered" evidence="1">
    <location>
        <begin position="1752"/>
        <end position="1806"/>
    </location>
</feature>
<dbReference type="Proteomes" id="UP000006173">
    <property type="component" value="Chromosome"/>
</dbReference>
<dbReference type="Gene3D" id="2.60.40.1080">
    <property type="match status" value="3"/>
</dbReference>
<dbReference type="EMBL" id="CP001361">
    <property type="protein sequence ID" value="AFL05165.1"/>
    <property type="molecule type" value="Genomic_DNA"/>
</dbReference>
<feature type="domain" description="BIG2" evidence="3">
    <location>
        <begin position="1131"/>
        <end position="1207"/>
    </location>
</feature>
<dbReference type="Gene3D" id="2.60.120.200">
    <property type="match status" value="1"/>
</dbReference>
<reference evidence="4 5" key="1">
    <citation type="journal article" date="2012" name="J. Bacteriol.">
        <title>Complete Genome Sequence of the Probiotic Bacterium Bifidobacterium bifidum Strain BGN4.</title>
        <authorList>
            <person name="Yu D.S."/>
            <person name="Jeong H."/>
            <person name="Lee D.H."/>
            <person name="Kwon S.K."/>
            <person name="Song J.Y."/>
            <person name="Kim B.K."/>
            <person name="Park M.S."/>
            <person name="Ji G.E."/>
            <person name="Oh T.K."/>
            <person name="Kim J.F."/>
        </authorList>
    </citation>
    <scope>NUCLEOTIDE SEQUENCE [LARGE SCALE GENOMIC DNA]</scope>
    <source>
        <strain evidence="4 5">BGN4</strain>
    </source>
</reference>
<evidence type="ECO:0000259" key="3">
    <source>
        <dbReference type="SMART" id="SM00635"/>
    </source>
</evidence>
<dbReference type="HOGENOM" id="CLU_234828_0_0_11"/>
<feature type="domain" description="BIG2" evidence="3">
    <location>
        <begin position="187"/>
        <end position="266"/>
    </location>
</feature>
<feature type="transmembrane region" description="Helical" evidence="2">
    <location>
        <begin position="1809"/>
        <end position="1829"/>
    </location>
</feature>
<feature type="domain" description="BIG2" evidence="3">
    <location>
        <begin position="852"/>
        <end position="930"/>
    </location>
</feature>
<evidence type="ECO:0000256" key="1">
    <source>
        <dbReference type="SAM" id="MobiDB-lite"/>
    </source>
</evidence>
<evidence type="ECO:0000313" key="5">
    <source>
        <dbReference type="Proteomes" id="UP000006173"/>
    </source>
</evidence>
<dbReference type="Gene3D" id="2.60.120.260">
    <property type="entry name" value="Galactose-binding domain-like"/>
    <property type="match status" value="1"/>
</dbReference>
<keyword evidence="2" id="KW-1133">Transmembrane helix</keyword>
<feature type="compositionally biased region" description="Basic and acidic residues" evidence="1">
    <location>
        <begin position="1752"/>
        <end position="1762"/>
    </location>
</feature>